<reference evidence="2 3" key="1">
    <citation type="journal article" date="2014" name="Nat. Commun.">
        <title>Klebsormidium flaccidum genome reveals primary factors for plant terrestrial adaptation.</title>
        <authorList>
            <person name="Hori K."/>
            <person name="Maruyama F."/>
            <person name="Fujisawa T."/>
            <person name="Togashi T."/>
            <person name="Yamamoto N."/>
            <person name="Seo M."/>
            <person name="Sato S."/>
            <person name="Yamada T."/>
            <person name="Mori H."/>
            <person name="Tajima N."/>
            <person name="Moriyama T."/>
            <person name="Ikeuchi M."/>
            <person name="Watanabe M."/>
            <person name="Wada H."/>
            <person name="Kobayashi K."/>
            <person name="Saito M."/>
            <person name="Masuda T."/>
            <person name="Sasaki-Sekimoto Y."/>
            <person name="Mashiguchi K."/>
            <person name="Awai K."/>
            <person name="Shimojima M."/>
            <person name="Masuda S."/>
            <person name="Iwai M."/>
            <person name="Nobusawa T."/>
            <person name="Narise T."/>
            <person name="Kondo S."/>
            <person name="Saito H."/>
            <person name="Sato R."/>
            <person name="Murakawa M."/>
            <person name="Ihara Y."/>
            <person name="Oshima-Yamada Y."/>
            <person name="Ohtaka K."/>
            <person name="Satoh M."/>
            <person name="Sonobe K."/>
            <person name="Ishii M."/>
            <person name="Ohtani R."/>
            <person name="Kanamori-Sato M."/>
            <person name="Honoki R."/>
            <person name="Miyazaki D."/>
            <person name="Mochizuki H."/>
            <person name="Umetsu J."/>
            <person name="Higashi K."/>
            <person name="Shibata D."/>
            <person name="Kamiya Y."/>
            <person name="Sato N."/>
            <person name="Nakamura Y."/>
            <person name="Tabata S."/>
            <person name="Ida S."/>
            <person name="Kurokawa K."/>
            <person name="Ohta H."/>
        </authorList>
    </citation>
    <scope>NUCLEOTIDE SEQUENCE [LARGE SCALE GENOMIC DNA]</scope>
    <source>
        <strain evidence="2 3">NIES-2285</strain>
    </source>
</reference>
<dbReference type="EMBL" id="DF237437">
    <property type="protein sequence ID" value="GAQ89115.1"/>
    <property type="molecule type" value="Genomic_DNA"/>
</dbReference>
<evidence type="ECO:0000313" key="3">
    <source>
        <dbReference type="Proteomes" id="UP000054558"/>
    </source>
</evidence>
<keyword evidence="3" id="KW-1185">Reference proteome</keyword>
<dbReference type="InterPro" id="IPR036249">
    <property type="entry name" value="Thioredoxin-like_sf"/>
</dbReference>
<dbReference type="Gene3D" id="3.40.30.10">
    <property type="entry name" value="Glutaredoxin"/>
    <property type="match status" value="2"/>
</dbReference>
<dbReference type="OMA" id="KVPHFTF"/>
<accession>A0A1Y1IDS6</accession>
<evidence type="ECO:0000259" key="1">
    <source>
        <dbReference type="Pfam" id="PF00085"/>
    </source>
</evidence>
<protein>
    <recommendedName>
        <fullName evidence="1">Thioredoxin domain-containing protein</fullName>
    </recommendedName>
</protein>
<dbReference type="InterPro" id="IPR013766">
    <property type="entry name" value="Thioredoxin_domain"/>
</dbReference>
<dbReference type="PANTHER" id="PTHR47578:SF1">
    <property type="entry name" value="THIOREDOXIN-LIKE PROTEIN CDSP32, CHLOROPLASTIC"/>
    <property type="match status" value="1"/>
</dbReference>
<dbReference type="GO" id="GO:0009570">
    <property type="term" value="C:chloroplast stroma"/>
    <property type="evidence" value="ECO:0000318"/>
    <property type="project" value="GO_Central"/>
</dbReference>
<proteinExistence type="predicted"/>
<name>A0A1Y1IDS6_KLENI</name>
<sequence length="327" mass="36168">MEAAALVNKVTLPHVAVRSANRNQIAARGKERPLSSFLCGGCLKAWRQAPLQALKAPLSRLSEFNQSTRPKNVRRVQASAVLSGNGVSQTRLNPVIPVLHNEKVETVHNKEGLEKILEEAKDHLVVVEYGTSESDSVQQMHPALVSLAISCPDVKFALVLGDESEETELLMDEAEVKTVPHFVFYKNGVKIHEETGISEDMLTGDVLYYGDTSSQVVDIHNQADLDRLLDNSGDKLIVLDMGLKYCGPCVKVYPTVVKLARKMAGFAVFARVMGDENEWCQELLQRNKVLEVPTFIFLKDKKQQARYVGSSRGSLIGEILKLQGLCQ</sequence>
<organism evidence="2 3">
    <name type="scientific">Klebsormidium nitens</name>
    <name type="common">Green alga</name>
    <name type="synonym">Ulothrix nitens</name>
    <dbReference type="NCBI Taxonomy" id="105231"/>
    <lineage>
        <taxon>Eukaryota</taxon>
        <taxon>Viridiplantae</taxon>
        <taxon>Streptophyta</taxon>
        <taxon>Klebsormidiophyceae</taxon>
        <taxon>Klebsormidiales</taxon>
        <taxon>Klebsormidiaceae</taxon>
        <taxon>Klebsormidium</taxon>
    </lineage>
</organism>
<dbReference type="OrthoDB" id="10263751at2759"/>
<dbReference type="InterPro" id="IPR044192">
    <property type="entry name" value="CDSP32"/>
</dbReference>
<dbReference type="Pfam" id="PF00085">
    <property type="entry name" value="Thioredoxin"/>
    <property type="match status" value="1"/>
</dbReference>
<feature type="domain" description="Thioredoxin" evidence="1">
    <location>
        <begin position="220"/>
        <end position="313"/>
    </location>
</feature>
<dbReference type="GO" id="GO:0016671">
    <property type="term" value="F:oxidoreductase activity, acting on a sulfur group of donors, disulfide as acceptor"/>
    <property type="evidence" value="ECO:0000318"/>
    <property type="project" value="GO_Central"/>
</dbReference>
<dbReference type="PANTHER" id="PTHR47578">
    <property type="entry name" value="THIOREDOXIN-LIKE PROTEIN CDSP32, CHLOROPLASTIC"/>
    <property type="match status" value="1"/>
</dbReference>
<gene>
    <name evidence="2" type="ORF">KFL_004880100</name>
</gene>
<dbReference type="AlphaFoldDB" id="A0A1Y1IDS6"/>
<dbReference type="SUPFAM" id="SSF52833">
    <property type="entry name" value="Thioredoxin-like"/>
    <property type="match status" value="2"/>
</dbReference>
<dbReference type="STRING" id="105231.A0A1Y1IDS6"/>
<evidence type="ECO:0000313" key="2">
    <source>
        <dbReference type="EMBL" id="GAQ89115.1"/>
    </source>
</evidence>
<dbReference type="Proteomes" id="UP000054558">
    <property type="component" value="Unassembled WGS sequence"/>
</dbReference>
<dbReference type="GO" id="GO:0045454">
    <property type="term" value="P:cell redox homeostasis"/>
    <property type="evidence" value="ECO:0000318"/>
    <property type="project" value="GO_Central"/>
</dbReference>